<dbReference type="GO" id="GO:0031410">
    <property type="term" value="C:cytoplasmic vesicle"/>
    <property type="evidence" value="ECO:0007669"/>
    <property type="project" value="TreeGrafter"/>
</dbReference>
<reference evidence="1" key="1">
    <citation type="submission" date="2018-05" db="EMBL/GenBank/DDBJ databases">
        <authorList>
            <person name="Lanie J.A."/>
            <person name="Ng W.-L."/>
            <person name="Kazmierczak K.M."/>
            <person name="Andrzejewski T.M."/>
            <person name="Davidsen T.M."/>
            <person name="Wayne K.J."/>
            <person name="Tettelin H."/>
            <person name="Glass J.I."/>
            <person name="Rusch D."/>
            <person name="Podicherti R."/>
            <person name="Tsui H.-C.T."/>
            <person name="Winkler M.E."/>
        </authorList>
    </citation>
    <scope>NUCLEOTIDE SEQUENCE</scope>
</reference>
<dbReference type="PANTHER" id="PTHR46182">
    <property type="entry name" value="FI19480P1"/>
    <property type="match status" value="1"/>
</dbReference>
<organism evidence="1">
    <name type="scientific">marine metagenome</name>
    <dbReference type="NCBI Taxonomy" id="408172"/>
    <lineage>
        <taxon>unclassified sequences</taxon>
        <taxon>metagenomes</taxon>
        <taxon>ecological metagenomes</taxon>
    </lineage>
</organism>
<gene>
    <name evidence="1" type="ORF">METZ01_LOCUS29974</name>
</gene>
<protein>
    <submittedName>
        <fullName evidence="1">Uncharacterized protein</fullName>
    </submittedName>
</protein>
<proteinExistence type="predicted"/>
<sequence>MVLIVQAHPLWGQTCLSDAGADTTVCTGEGSQYRVYLDGSDSNVENGNINYEWTVLDEGITISSSQSDEVDPYFKYPQDLAESSDFRIELRVYDDDSICEDRDTIIVTCFANMCPTAVAGEDQELSNGCFPSATLDGSETEDPEGDVLTFQWSSQNGYDSYIQNANSPVATFTFPEIDADRIFSFLLNVSDDAHTVSDVVRINYLDNEAPVADAGLDLETCEYQFSLSGNQSYDADWNELTYSWTSLDGLDLSGTSTATPLVTSPTDLTISAIYRVQLDVYDGYCINTDTVLITIQNNLCPAADAGGTVRVAKFDPRPVVLSAAGSWDPEGSALLYEWEAPSGEIVTDSTVTVVDEFPNTRYTRYVYSLRVMDEEGAVDQDSVEVIFSEFSAPQSPEVFAVADHNRALVSWDAASEASYDSLTGYSDFEGYKLYRSTDGGETWGGPNDRLYDYNGDFVGWIPYAQFDYSYDEDFFHCIYEHESCESGELLRGTSIAGLDPLAPRFSLGTNSGIEYSFIDSSVVDGVEYTYTVTAYDIGLSPFQVSFSETDTSGIYESDTIWSPLNPGHFLGPETLTYYDGDGQFLRLAANPDRGFLSLESNKGASGDHNFITVMPGYTASNITFPSENDIEALFTSNETNIGTGDRKYFIVDRTKIISSRLHYEIQAQQSSQAVDEMACEDPYVYAYEINQENQPVSTISFYANDLNFFEKDSLSDLPGAVVDGDTYVIPKYEIITAADRWSEQFKGIRFKYDNALPLNVSAVPPFEIDTLLWSLRDGTELELDSILYGGYLDAYLFLNMAYTNIVSYNRRLNFNYKIEFFSEPVGDTIGVTNANGEGLMGIPFRITNLWTGKKIGLTCNDFGYNNSNPIDFENGASDFTWTRNELLKLRYDSLKVAGTWIEASNYELQLDWFIPPNVNRLQFNASKEYFAGDTVYFKQMLWSAHGPVAFGTEPEPRTVDEDNPWLPVYPWSDGLDVTISPQKFFVDGDNWVSDMSILGAVQDVVDTTLNEIRVVPNPYMVHSKFNETPLQRKLRFTRLPQRCQITIYTVTGEVVTSFQHENEFDGNAWWDLTNSHGQLIGPGLYIYVVESDNNKEIIGKFAVIR</sequence>
<dbReference type="Gene3D" id="2.60.40.10">
    <property type="entry name" value="Immunoglobulins"/>
    <property type="match status" value="5"/>
</dbReference>
<dbReference type="InterPro" id="IPR013783">
    <property type="entry name" value="Ig-like_fold"/>
</dbReference>
<dbReference type="EMBL" id="UINC01001304">
    <property type="protein sequence ID" value="SUZ77120.1"/>
    <property type="molecule type" value="Genomic_DNA"/>
</dbReference>
<dbReference type="GO" id="GO:0016020">
    <property type="term" value="C:membrane"/>
    <property type="evidence" value="ECO:0007669"/>
    <property type="project" value="TreeGrafter"/>
</dbReference>
<dbReference type="InterPro" id="IPR029865">
    <property type="entry name" value="KIAA0319-like"/>
</dbReference>
<dbReference type="PANTHER" id="PTHR46182:SF2">
    <property type="entry name" value="FI19480P1"/>
    <property type="match status" value="1"/>
</dbReference>
<accession>A0A381QDN6</accession>
<dbReference type="Pfam" id="PF22352">
    <property type="entry name" value="K319L-like_PKD"/>
    <property type="match status" value="2"/>
</dbReference>
<dbReference type="GO" id="GO:0001764">
    <property type="term" value="P:neuron migration"/>
    <property type="evidence" value="ECO:0007669"/>
    <property type="project" value="TreeGrafter"/>
</dbReference>
<name>A0A381QDN6_9ZZZZ</name>
<dbReference type="AlphaFoldDB" id="A0A381QDN6"/>
<dbReference type="Gene3D" id="2.60.40.4070">
    <property type="match status" value="1"/>
</dbReference>
<evidence type="ECO:0000313" key="1">
    <source>
        <dbReference type="EMBL" id="SUZ77120.1"/>
    </source>
</evidence>